<reference evidence="2 3" key="1">
    <citation type="journal article" date="2008" name="Nature">
        <title>The genome of Laccaria bicolor provides insights into mycorrhizal symbiosis.</title>
        <authorList>
            <person name="Martin F."/>
            <person name="Aerts A."/>
            <person name="Ahren D."/>
            <person name="Brun A."/>
            <person name="Danchin E.G.J."/>
            <person name="Duchaussoy F."/>
            <person name="Gibon J."/>
            <person name="Kohler A."/>
            <person name="Lindquist E."/>
            <person name="Pereda V."/>
            <person name="Salamov A."/>
            <person name="Shapiro H.J."/>
            <person name="Wuyts J."/>
            <person name="Blaudez D."/>
            <person name="Buee M."/>
            <person name="Brokstein P."/>
            <person name="Canbaeck B."/>
            <person name="Cohen D."/>
            <person name="Courty P.E."/>
            <person name="Coutinho P.M."/>
            <person name="Delaruelle C."/>
            <person name="Detter J.C."/>
            <person name="Deveau A."/>
            <person name="DiFazio S."/>
            <person name="Duplessis S."/>
            <person name="Fraissinet-Tachet L."/>
            <person name="Lucic E."/>
            <person name="Frey-Klett P."/>
            <person name="Fourrey C."/>
            <person name="Feussner I."/>
            <person name="Gay G."/>
            <person name="Grimwood J."/>
            <person name="Hoegger P.J."/>
            <person name="Jain P."/>
            <person name="Kilaru S."/>
            <person name="Labbe J."/>
            <person name="Lin Y.C."/>
            <person name="Legue V."/>
            <person name="Le Tacon F."/>
            <person name="Marmeisse R."/>
            <person name="Melayah D."/>
            <person name="Montanini B."/>
            <person name="Muratet M."/>
            <person name="Nehls U."/>
            <person name="Niculita-Hirzel H."/>
            <person name="Oudot-Le Secq M.P."/>
            <person name="Peter M."/>
            <person name="Quesneville H."/>
            <person name="Rajashekar B."/>
            <person name="Reich M."/>
            <person name="Rouhier N."/>
            <person name="Schmutz J."/>
            <person name="Yin T."/>
            <person name="Chalot M."/>
            <person name="Henrissat B."/>
            <person name="Kuees U."/>
            <person name="Lucas S."/>
            <person name="Van de Peer Y."/>
            <person name="Podila G.K."/>
            <person name="Polle A."/>
            <person name="Pukkila P.J."/>
            <person name="Richardson P.M."/>
            <person name="Rouze P."/>
            <person name="Sanders I.R."/>
            <person name="Stajich J.E."/>
            <person name="Tunlid A."/>
            <person name="Tuskan G."/>
            <person name="Grigoriev I.V."/>
        </authorList>
    </citation>
    <scope>NUCLEOTIDE SEQUENCE [LARGE SCALE GENOMIC DNA]</scope>
    <source>
        <strain evidence="3">S238N-H82 / ATCC MYA-4686</strain>
    </source>
</reference>
<feature type="compositionally biased region" description="Basic and acidic residues" evidence="1">
    <location>
        <begin position="134"/>
        <end position="143"/>
    </location>
</feature>
<dbReference type="AlphaFoldDB" id="B0CWH4"/>
<dbReference type="EMBL" id="DS547093">
    <property type="protein sequence ID" value="EDR13069.1"/>
    <property type="molecule type" value="Genomic_DNA"/>
</dbReference>
<proteinExistence type="predicted"/>
<accession>B0CWH4</accession>
<gene>
    <name evidence="2" type="ORF">LACBIDRAFT_308498</name>
</gene>
<evidence type="ECO:0000313" key="3">
    <source>
        <dbReference type="Proteomes" id="UP000001194"/>
    </source>
</evidence>
<dbReference type="GeneID" id="6071562"/>
<dbReference type="InParanoid" id="B0CWH4"/>
<organism evidence="3">
    <name type="scientific">Laccaria bicolor (strain S238N-H82 / ATCC MYA-4686)</name>
    <name type="common">Bicoloured deceiver</name>
    <name type="synonym">Laccaria laccata var. bicolor</name>
    <dbReference type="NCBI Taxonomy" id="486041"/>
    <lineage>
        <taxon>Eukaryota</taxon>
        <taxon>Fungi</taxon>
        <taxon>Dikarya</taxon>
        <taxon>Basidiomycota</taxon>
        <taxon>Agaricomycotina</taxon>
        <taxon>Agaricomycetes</taxon>
        <taxon>Agaricomycetidae</taxon>
        <taxon>Agaricales</taxon>
        <taxon>Agaricineae</taxon>
        <taxon>Hydnangiaceae</taxon>
        <taxon>Laccaria</taxon>
    </lineage>
</organism>
<dbReference type="HOGENOM" id="CLU_1806491_0_0_1"/>
<name>B0CWH4_LACBS</name>
<protein>
    <submittedName>
        <fullName evidence="2">Predicted protein</fullName>
    </submittedName>
</protein>
<sequence length="143" mass="16304">MPEISEVLVWERLLNRKRSKKRLFCLLISPLGFSIGSEKQCYTTLTATKGSYTSTILTKAALPLPTWVSAQRKHYAPWPPKLGGTGWSMRIGIIFWKRLHQENSFMSGEERCSLLHVDIMQWSSPRSKQGQGKGLEKENLSHS</sequence>
<evidence type="ECO:0000313" key="2">
    <source>
        <dbReference type="EMBL" id="EDR13069.1"/>
    </source>
</evidence>
<dbReference type="KEGG" id="lbc:LACBIDRAFT_308498"/>
<evidence type="ECO:0000256" key="1">
    <source>
        <dbReference type="SAM" id="MobiDB-lite"/>
    </source>
</evidence>
<dbReference type="Proteomes" id="UP000001194">
    <property type="component" value="Unassembled WGS sequence"/>
</dbReference>
<dbReference type="RefSeq" id="XP_001875567.1">
    <property type="nucleotide sequence ID" value="XM_001875532.1"/>
</dbReference>
<keyword evidence="3" id="KW-1185">Reference proteome</keyword>
<feature type="region of interest" description="Disordered" evidence="1">
    <location>
        <begin position="124"/>
        <end position="143"/>
    </location>
</feature>